<evidence type="ECO:0000256" key="7">
    <source>
        <dbReference type="RuleBase" id="RU363069"/>
    </source>
</evidence>
<dbReference type="InterPro" id="IPR004843">
    <property type="entry name" value="Calcineurin-like_PHP"/>
</dbReference>
<evidence type="ECO:0000256" key="6">
    <source>
        <dbReference type="ARBA" id="ARBA00022839"/>
    </source>
</evidence>
<gene>
    <name evidence="7" type="primary">sbcD</name>
    <name evidence="10" type="ORF">JCM19239_5798</name>
</gene>
<dbReference type="GO" id="GO:0004527">
    <property type="term" value="F:exonuclease activity"/>
    <property type="evidence" value="ECO:0007669"/>
    <property type="project" value="UniProtKB-KW"/>
</dbReference>
<keyword evidence="7" id="KW-0233">DNA recombination</keyword>
<name>A0ABQ0JIM7_9VIBR</name>
<evidence type="ECO:0000313" key="10">
    <source>
        <dbReference type="EMBL" id="GAL28615.1"/>
    </source>
</evidence>
<feature type="domain" description="Nuclease SbcCD subunit D C-terminal" evidence="9">
    <location>
        <begin position="268"/>
        <end position="354"/>
    </location>
</feature>
<evidence type="ECO:0000313" key="11">
    <source>
        <dbReference type="Proteomes" id="UP000029223"/>
    </source>
</evidence>
<dbReference type="PANTHER" id="PTHR30337">
    <property type="entry name" value="COMPONENT OF ATP-DEPENDENT DSDNA EXONUCLEASE"/>
    <property type="match status" value="1"/>
</dbReference>
<dbReference type="Gene3D" id="3.60.21.10">
    <property type="match status" value="1"/>
</dbReference>
<dbReference type="CDD" id="cd00840">
    <property type="entry name" value="MPP_Mre11_N"/>
    <property type="match status" value="1"/>
</dbReference>
<dbReference type="InterPro" id="IPR050535">
    <property type="entry name" value="DNA_Repair-Maintenance_Comp"/>
</dbReference>
<keyword evidence="7" id="KW-0255">Endonuclease</keyword>
<evidence type="ECO:0000256" key="2">
    <source>
        <dbReference type="ARBA" id="ARBA00011322"/>
    </source>
</evidence>
<dbReference type="NCBIfam" id="TIGR00619">
    <property type="entry name" value="sbcd"/>
    <property type="match status" value="1"/>
</dbReference>
<dbReference type="EMBL" id="BBMS01000046">
    <property type="protein sequence ID" value="GAL28615.1"/>
    <property type="molecule type" value="Genomic_DNA"/>
</dbReference>
<sequence length="382" mass="43293">MKFIHTSDWHLGRQFHNVSLLDDQKHVLEQIKHYLATHDIDALLIAGDVYDRSVPPTSAIEVLDEFLNYVVQELAIPVIMISGNHDGAKRLGFGSRQFGQAGLHIISSLEQITIPIEITDKQGHTVFFYGLPYADPEQVRHHYKVSVGNHDEAHQHMAEQLNAVVDYSKQNVLLSHCFIDGAQTCESERTLSIGGADRVSYEHFKQFDYVALGHLHQAQKRGAEHIRYSGSIMKYSFSEQFHNKGMTLVELSPEQSEPVISTIPLTAPHDMRIIEGDLLDLIEQGKQDPNADDYLLVRLTDKHAILDPMAKLREVYPNVLHLEKPGMLIGVETEMGQARLGRSEIDMFQDFFLEVQGDAMTEDQTDMVSDVLQSLRKQTEEQ</sequence>
<evidence type="ECO:0000256" key="3">
    <source>
        <dbReference type="ARBA" id="ARBA00013365"/>
    </source>
</evidence>
<keyword evidence="11" id="KW-1185">Reference proteome</keyword>
<reference evidence="11" key="1">
    <citation type="submission" date="2014-09" db="EMBL/GenBank/DDBJ databases">
        <title>Vibrio variabilis JCM 19239. (C206) whole genome shotgun sequence.</title>
        <authorList>
            <person name="Sawabe T."/>
            <person name="Meirelles P."/>
            <person name="Nakanishi M."/>
            <person name="Sayaka M."/>
            <person name="Hattori M."/>
            <person name="Ohkuma M."/>
        </authorList>
    </citation>
    <scope>NUCLEOTIDE SEQUENCE [LARGE SCALE GENOMIC DNA]</scope>
    <source>
        <strain evidence="11">JCM 19239</strain>
    </source>
</reference>
<dbReference type="Proteomes" id="UP000029223">
    <property type="component" value="Unassembled WGS sequence"/>
</dbReference>
<dbReference type="InterPro" id="IPR041796">
    <property type="entry name" value="Mre11_N"/>
</dbReference>
<keyword evidence="7" id="KW-0235">DNA replication</keyword>
<organism evidence="10 11">
    <name type="scientific">Vibrio variabilis</name>
    <dbReference type="NCBI Taxonomy" id="990271"/>
    <lineage>
        <taxon>Bacteria</taxon>
        <taxon>Pseudomonadati</taxon>
        <taxon>Pseudomonadota</taxon>
        <taxon>Gammaproteobacteria</taxon>
        <taxon>Vibrionales</taxon>
        <taxon>Vibrionaceae</taxon>
        <taxon>Vibrio</taxon>
    </lineage>
</organism>
<evidence type="ECO:0000256" key="4">
    <source>
        <dbReference type="ARBA" id="ARBA00022722"/>
    </source>
</evidence>
<keyword evidence="6 7" id="KW-0269">Exonuclease</keyword>
<evidence type="ECO:0000256" key="5">
    <source>
        <dbReference type="ARBA" id="ARBA00022801"/>
    </source>
</evidence>
<comment type="caution">
    <text evidence="10">The sequence shown here is derived from an EMBL/GenBank/DDBJ whole genome shotgun (WGS) entry which is preliminary data.</text>
</comment>
<reference evidence="11" key="2">
    <citation type="submission" date="2014-09" db="EMBL/GenBank/DDBJ databases">
        <authorList>
            <consortium name="NBRP consortium"/>
            <person name="Sawabe T."/>
            <person name="Meirelles P."/>
            <person name="Nakanishi M."/>
            <person name="Sayaka M."/>
            <person name="Hattori M."/>
            <person name="Ohkuma M."/>
        </authorList>
    </citation>
    <scope>NUCLEOTIDE SEQUENCE [LARGE SCALE GENOMIC DNA]</scope>
    <source>
        <strain evidence="11">JCM 19239</strain>
    </source>
</reference>
<comment type="subunit">
    <text evidence="2 7">Heterodimer of SbcC and SbcD.</text>
</comment>
<comment type="similarity">
    <text evidence="1 7">Belongs to the SbcD family.</text>
</comment>
<evidence type="ECO:0000259" key="8">
    <source>
        <dbReference type="Pfam" id="PF00149"/>
    </source>
</evidence>
<dbReference type="InterPro" id="IPR026843">
    <property type="entry name" value="SbcD_C"/>
</dbReference>
<keyword evidence="5 7" id="KW-0378">Hydrolase</keyword>
<evidence type="ECO:0000256" key="1">
    <source>
        <dbReference type="ARBA" id="ARBA00010555"/>
    </source>
</evidence>
<dbReference type="Pfam" id="PF00149">
    <property type="entry name" value="Metallophos"/>
    <property type="match status" value="1"/>
</dbReference>
<dbReference type="SUPFAM" id="SSF56300">
    <property type="entry name" value="Metallo-dependent phosphatases"/>
    <property type="match status" value="1"/>
</dbReference>
<proteinExistence type="inferred from homology"/>
<keyword evidence="4 7" id="KW-0540">Nuclease</keyword>
<evidence type="ECO:0000259" key="9">
    <source>
        <dbReference type="Pfam" id="PF12320"/>
    </source>
</evidence>
<dbReference type="InterPro" id="IPR004593">
    <property type="entry name" value="SbcD"/>
</dbReference>
<comment type="function">
    <text evidence="7">SbcCD cleaves DNA hairpin structures. These structures can inhibit DNA replication and are intermediates in certain DNA recombination reactions. The complex acts as a 3'-&gt;5' double strand exonuclease that can open hairpins. It also has a 5' single-strand endonuclease activity.</text>
</comment>
<dbReference type="InterPro" id="IPR029052">
    <property type="entry name" value="Metallo-depent_PP-like"/>
</dbReference>
<dbReference type="Pfam" id="PF12320">
    <property type="entry name" value="SbcD_C"/>
    <property type="match status" value="1"/>
</dbReference>
<protein>
    <recommendedName>
        <fullName evidence="3 7">Nuclease SbcCD subunit D</fullName>
    </recommendedName>
</protein>
<feature type="domain" description="Calcineurin-like phosphoesterase" evidence="8">
    <location>
        <begin position="1"/>
        <end position="217"/>
    </location>
</feature>
<accession>A0ABQ0JIM7</accession>
<dbReference type="PANTHER" id="PTHR30337:SF0">
    <property type="entry name" value="NUCLEASE SBCCD SUBUNIT D"/>
    <property type="match status" value="1"/>
</dbReference>